<dbReference type="EMBL" id="LS483469">
    <property type="protein sequence ID" value="SQI39914.1"/>
    <property type="molecule type" value="Genomic_DNA"/>
</dbReference>
<name>A0A2X4XT50_SERPL</name>
<organism evidence="1 2">
    <name type="scientific">Serratia plymuthica</name>
    <dbReference type="NCBI Taxonomy" id="82996"/>
    <lineage>
        <taxon>Bacteria</taxon>
        <taxon>Pseudomonadati</taxon>
        <taxon>Pseudomonadota</taxon>
        <taxon>Gammaproteobacteria</taxon>
        <taxon>Enterobacterales</taxon>
        <taxon>Yersiniaceae</taxon>
        <taxon>Serratia</taxon>
    </lineage>
</organism>
<reference evidence="1 2" key="1">
    <citation type="submission" date="2018-06" db="EMBL/GenBank/DDBJ databases">
        <authorList>
            <consortium name="Pathogen Informatics"/>
            <person name="Doyle S."/>
        </authorList>
    </citation>
    <scope>NUCLEOTIDE SEQUENCE [LARGE SCALE GENOMIC DNA]</scope>
    <source>
        <strain evidence="1 2">NCTC12961</strain>
    </source>
</reference>
<evidence type="ECO:0000313" key="1">
    <source>
        <dbReference type="EMBL" id="SQI39914.1"/>
    </source>
</evidence>
<proteinExistence type="predicted"/>
<gene>
    <name evidence="1" type="ORF">NCTC12961_02987</name>
</gene>
<protein>
    <submittedName>
        <fullName evidence="1">Uncharacterized protein</fullName>
    </submittedName>
</protein>
<dbReference type="Gene3D" id="3.40.630.10">
    <property type="entry name" value="Zn peptidases"/>
    <property type="match status" value="1"/>
</dbReference>
<sequence length="68" mass="7101">MRQPGEWVEADEAVAEIIDPITDTVKAVRAQAGGLIYASRRAPFVTLGAEIMKIAGKTPYKGGGGLAS</sequence>
<evidence type="ECO:0000313" key="2">
    <source>
        <dbReference type="Proteomes" id="UP000248897"/>
    </source>
</evidence>
<dbReference type="AlphaFoldDB" id="A0A2X4XT50"/>
<accession>A0A2X4XT50</accession>
<dbReference type="Proteomes" id="UP000248897">
    <property type="component" value="Chromosome 1"/>
</dbReference>